<comment type="caution">
    <text evidence="8">The sequence shown here is derived from an EMBL/GenBank/DDBJ whole genome shotgun (WGS) entry which is preliminary data.</text>
</comment>
<dbReference type="OrthoDB" id="5006039at2"/>
<feature type="transmembrane region" description="Helical" evidence="6">
    <location>
        <begin position="69"/>
        <end position="89"/>
    </location>
</feature>
<dbReference type="EMBL" id="VIUW01000001">
    <property type="protein sequence ID" value="TWD16673.1"/>
    <property type="molecule type" value="Genomic_DNA"/>
</dbReference>
<dbReference type="GO" id="GO:0030416">
    <property type="term" value="P:methylamine metabolic process"/>
    <property type="evidence" value="ECO:0007669"/>
    <property type="project" value="InterPro"/>
</dbReference>
<name>A0A560WG52_9MICO</name>
<evidence type="ECO:0000313" key="9">
    <source>
        <dbReference type="Proteomes" id="UP000315628"/>
    </source>
</evidence>
<accession>A0A560WG52</accession>
<evidence type="ECO:0000256" key="4">
    <source>
        <dbReference type="ARBA" id="ARBA00023136"/>
    </source>
</evidence>
<keyword evidence="3 6" id="KW-1133">Transmembrane helix</keyword>
<dbReference type="RefSeq" id="WP_144854832.1">
    <property type="nucleotide sequence ID" value="NZ_BAAAYT010000001.1"/>
</dbReference>
<evidence type="ECO:0000259" key="7">
    <source>
        <dbReference type="Pfam" id="PF07291"/>
    </source>
</evidence>
<dbReference type="InterPro" id="IPR009908">
    <property type="entry name" value="Methylamine_util_MauE"/>
</dbReference>
<dbReference type="Pfam" id="PF07291">
    <property type="entry name" value="MauE"/>
    <property type="match status" value="1"/>
</dbReference>
<organism evidence="8 9">
    <name type="scientific">Marihabitans asiaticum</name>
    <dbReference type="NCBI Taxonomy" id="415218"/>
    <lineage>
        <taxon>Bacteria</taxon>
        <taxon>Bacillati</taxon>
        <taxon>Actinomycetota</taxon>
        <taxon>Actinomycetes</taxon>
        <taxon>Micrococcales</taxon>
        <taxon>Intrasporangiaceae</taxon>
        <taxon>Marihabitans</taxon>
    </lineage>
</organism>
<dbReference type="GO" id="GO:0016020">
    <property type="term" value="C:membrane"/>
    <property type="evidence" value="ECO:0007669"/>
    <property type="project" value="UniProtKB-SubCell"/>
</dbReference>
<dbReference type="UniPathway" id="UPA00895"/>
<keyword evidence="2 6" id="KW-0812">Transmembrane</keyword>
<evidence type="ECO:0000256" key="3">
    <source>
        <dbReference type="ARBA" id="ARBA00022989"/>
    </source>
</evidence>
<proteinExistence type="predicted"/>
<keyword evidence="4 6" id="KW-0472">Membrane</keyword>
<feature type="transmembrane region" description="Helical" evidence="6">
    <location>
        <begin position="115"/>
        <end position="133"/>
    </location>
</feature>
<evidence type="ECO:0000256" key="5">
    <source>
        <dbReference type="SAM" id="MobiDB-lite"/>
    </source>
</evidence>
<feature type="domain" description="Methylamine utilisation protein MauE" evidence="7">
    <location>
        <begin position="6"/>
        <end position="129"/>
    </location>
</feature>
<dbReference type="SUPFAM" id="SSF52833">
    <property type="entry name" value="Thioredoxin-like"/>
    <property type="match status" value="1"/>
</dbReference>
<sequence>MPDAFVAAPIILAAVLALAAHAKWGRRDSLVSAIRQLRLPDALHAPVRQLPPVEAVLAVLLVITPSPPLLAAVAALTLALMLAYTAVVARGLRMTPRPSCGCFGAVGAPITVETLVRNIVLTLLAIAALAWALDDHTVPTTVRNGGVQAWALLLVLAAAAAVTRWVVLERTGQPRPAAPAPPTQAAPTQALPTEDDDEYLRQPIPPALLLGEGEPISLRHLASRRAQLLIILTCGCGDNARIVAERERWAEQMPQIDVRLVSTMTPERTEATFAGQGGWLYDHEGVATQALGAGGQVCAVLLGADGMLAGGPVSGPDEIRQFVREIQETLADVPVPTLTRGGEEIPVGSLAPAALVFVSEGCAACQPVKDNADEVARYLQGHGVTLALVYRSEPEDAPHAPELTFVDADGTVSATYGVGGTPAAVHIGTGGAPQSPIVVGADAVQDLLRSVAR</sequence>
<comment type="subcellular location">
    <subcellularLocation>
        <location evidence="1">Membrane</location>
        <topology evidence="1">Multi-pass membrane protein</topology>
    </subcellularLocation>
</comment>
<keyword evidence="9" id="KW-1185">Reference proteome</keyword>
<evidence type="ECO:0000256" key="6">
    <source>
        <dbReference type="SAM" id="Phobius"/>
    </source>
</evidence>
<feature type="transmembrane region" description="Helical" evidence="6">
    <location>
        <begin position="145"/>
        <end position="167"/>
    </location>
</feature>
<dbReference type="Proteomes" id="UP000315628">
    <property type="component" value="Unassembled WGS sequence"/>
</dbReference>
<dbReference type="AlphaFoldDB" id="A0A560WG52"/>
<protein>
    <submittedName>
        <fullName evidence="8">Methylamine utilization protein MauE</fullName>
    </submittedName>
</protein>
<gene>
    <name evidence="8" type="ORF">FB557_0205</name>
</gene>
<feature type="region of interest" description="Disordered" evidence="5">
    <location>
        <begin position="173"/>
        <end position="197"/>
    </location>
</feature>
<evidence type="ECO:0000313" key="8">
    <source>
        <dbReference type="EMBL" id="TWD16673.1"/>
    </source>
</evidence>
<dbReference type="InterPro" id="IPR036249">
    <property type="entry name" value="Thioredoxin-like_sf"/>
</dbReference>
<evidence type="ECO:0000256" key="1">
    <source>
        <dbReference type="ARBA" id="ARBA00004141"/>
    </source>
</evidence>
<reference evidence="8 9" key="1">
    <citation type="submission" date="2019-06" db="EMBL/GenBank/DDBJ databases">
        <title>Sequencing the genomes of 1000 actinobacteria strains.</title>
        <authorList>
            <person name="Klenk H.-P."/>
        </authorList>
    </citation>
    <scope>NUCLEOTIDE SEQUENCE [LARGE SCALE GENOMIC DNA]</scope>
    <source>
        <strain evidence="8 9">DSM 18935</strain>
    </source>
</reference>
<evidence type="ECO:0000256" key="2">
    <source>
        <dbReference type="ARBA" id="ARBA00022692"/>
    </source>
</evidence>